<proteinExistence type="inferred from homology"/>
<dbReference type="SUPFAM" id="SSF81631">
    <property type="entry name" value="PAP/OAS1 substrate-binding domain"/>
    <property type="match status" value="1"/>
</dbReference>
<keyword evidence="4" id="KW-0808">Transferase</keyword>
<evidence type="ECO:0000256" key="7">
    <source>
        <dbReference type="ARBA" id="ARBA00023128"/>
    </source>
</evidence>
<evidence type="ECO:0000256" key="5">
    <source>
        <dbReference type="ARBA" id="ARBA00022691"/>
    </source>
</evidence>
<dbReference type="Gene3D" id="3.30.460.10">
    <property type="entry name" value="Beta Polymerase, domain 2"/>
    <property type="match status" value="1"/>
</dbReference>
<dbReference type="Gene3D" id="1.10.1410.10">
    <property type="match status" value="1"/>
</dbReference>
<keyword evidence="2" id="KW-0963">Cytoplasm</keyword>
<feature type="domain" description="SAM-dependent methyltransferase TRM5/TYW2-type" evidence="12">
    <location>
        <begin position="577"/>
        <end position="865"/>
    </location>
</feature>
<reference evidence="13 14" key="2">
    <citation type="journal article" date="2011" name="PLoS Genet.">
        <title>Caenorhabditis briggsae recombinant inbred line genotypes reveal inter-strain incompatibility and the evolution of recombination.</title>
        <authorList>
            <person name="Ross J.A."/>
            <person name="Koboldt D.C."/>
            <person name="Staisch J.E."/>
            <person name="Chamberlin H.M."/>
            <person name="Gupta B.P."/>
            <person name="Miller R.D."/>
            <person name="Baird S.E."/>
            <person name="Haag E.S."/>
        </authorList>
    </citation>
    <scope>NUCLEOTIDE SEQUENCE [LARGE SCALE GENOMIC DNA]</scope>
    <source>
        <strain evidence="13 14">AF16</strain>
    </source>
</reference>
<dbReference type="GO" id="GO:0052906">
    <property type="term" value="F:tRNA (guanine(37)-N1)-methyltransferase activity"/>
    <property type="evidence" value="ECO:0007669"/>
    <property type="project" value="UniProtKB-EC"/>
</dbReference>
<comment type="function">
    <text evidence="9">Involved in mitochondrial tRNA methylation. Specifically methylates the N1 position of guanosine-37 in various tRNAs. Methylation is not dependent on the nature of the nucleoside 5' of the target nucleoside. This is the first step in the biosynthesis of wybutosine (yW), a modified base adjacent to the anticodon of tRNAs and required for accurate decoding.</text>
</comment>
<dbReference type="Gene3D" id="3.30.300.110">
    <property type="entry name" value="Met-10+ protein-like domains"/>
    <property type="match status" value="1"/>
</dbReference>
<dbReference type="InterPro" id="IPR025792">
    <property type="entry name" value="tRNA_Gua_MeTrfase_euk"/>
</dbReference>
<dbReference type="InterPro" id="IPR043519">
    <property type="entry name" value="NT_sf"/>
</dbReference>
<dbReference type="STRING" id="6238.A8WY03"/>
<evidence type="ECO:0000313" key="13">
    <source>
        <dbReference type="EMBL" id="CAP25263.1"/>
    </source>
</evidence>
<accession>A8WY03</accession>
<sequence>NLPVLAFFVVSFAYYVSCYNVPPTGIPAVSEVDTMIRQCFQTACKEWMAECHWYCDSIKGAMARKISFLKIIQRRSFSLNSPSTSSSAVSYIDYSFSNERIKSSLPKIDYNCHDFIKNLNKDLRNVHIVKNKIQFARSDLHNCFKASDIRLVPIGSAANLLLSNSSDLDLVLLPSTNLKNWKDFMKNFSEKEHFRDEYMRRTRKQLISQKVGKVELPFFKAKIPIIRIWSKRKIQVDIQFGNIEPIRSSLFVRTCVEFDERVGLLAHWLTNKFQEANILDSKIGLFSKYHVNALVIHFLQAMPYPVLPDIIQLSPWLSKENDWNNAVKVLTRQGSLYVPSETTNEQSVGELVVQLIDYYSQIDFQRIGIDTRGGVFAKSQQNDFLDISDEYFSGPTCRVTDAPRKLQKLFSKLRTMTKEDYFEGVFHLCYNFMLILKRLMSTMSLLQPPKAVRGMEKLEKDAFRVAVDFPVIEIEARDTGIVTRRVRLEPYLIGHKLKPLKNTIDSEKEGKKYLVFHPDKVQEDETKQKIVEMMKRELGDEKTLKWETLSKDLTFENWDTKSIFKAVLPEGIEYSSYTQTGHIIHCNFADEVLPFRHLIAEVLLNKVSNCKTVVQKGNIITNVYRNLDLELLAGEENYVTEIKETGLRFKMDFSKVYWNSRLSHEHERVSGLFNNQSIVYDACCGIGPFVLPATLKKKPRRVMANDLNPESVKWLKVNVGLNKIKEDRIEIHNTDAKLFIKEKIANDVIRLMKEESTSEAEEKPESQIHVVMNLPAYAVNFLPAFRGVLRGFESKEISRKWKWNVYCYLFAKSHVDVPDDWYEGEARRMCDEKTKWETSLVVKCHNVRTVSSRKEMFCAQLELPYEFLIAEPLPEEPEAPLEPEEEAVEPRCKKMKMFARCLSPRLTTTMPCCSQAIRGNATLPSINLYSFRRRIAEKLSNKYNEARVHEIGPDLACLEWLMECGSTSVRMSDGQTITRQREMREYIPHALAENPSSDRPLQTGDISYEKQWPNAPYTWIVDVDASDSAIANEGFTYLRDVRRIEKLKLNFCDYFGDEGLKFLAQGRPAQTLTDLEIVLNPCITDGSVYWLLKLKALRRAHFYFLPYVAHRQGFIRQLKIALPRCNVTFPEVDTIGFGYEDAKKTKRK</sequence>
<evidence type="ECO:0000256" key="2">
    <source>
        <dbReference type="ARBA" id="ARBA00022490"/>
    </source>
</evidence>
<evidence type="ECO:0000256" key="1">
    <source>
        <dbReference type="ARBA" id="ARBA00009775"/>
    </source>
</evidence>
<evidence type="ECO:0000256" key="11">
    <source>
        <dbReference type="SAM" id="SignalP"/>
    </source>
</evidence>
<dbReference type="PANTHER" id="PTHR23245:SF36">
    <property type="entry name" value="TRNA (GUANINE(37)-N1)-METHYLTRANSFERASE"/>
    <property type="match status" value="1"/>
</dbReference>
<evidence type="ECO:0000256" key="6">
    <source>
        <dbReference type="ARBA" id="ARBA00022694"/>
    </source>
</evidence>
<feature type="chain" id="PRO_5002729673" evidence="11">
    <location>
        <begin position="19"/>
        <end position="1148"/>
    </location>
</feature>
<dbReference type="eggNOG" id="KOG2277">
    <property type="taxonomic scope" value="Eukaryota"/>
</dbReference>
<keyword evidence="5" id="KW-0949">S-adenosyl-L-methionine</keyword>
<evidence type="ECO:0000256" key="3">
    <source>
        <dbReference type="ARBA" id="ARBA00022603"/>
    </source>
</evidence>
<dbReference type="Pfam" id="PF22600">
    <property type="entry name" value="MTPAP-like_central"/>
    <property type="match status" value="1"/>
</dbReference>
<evidence type="ECO:0000313" key="15">
    <source>
        <dbReference type="WormBase" id="CBG04590"/>
    </source>
</evidence>
<dbReference type="GeneID" id="8579801"/>
<dbReference type="InterPro" id="IPR056743">
    <property type="entry name" value="TRM5-TYW2-like_MTfase"/>
</dbReference>
<dbReference type="Pfam" id="PF02475">
    <property type="entry name" value="TRM5-TYW2_MTfase"/>
    <property type="match status" value="1"/>
</dbReference>
<dbReference type="PANTHER" id="PTHR23245">
    <property type="entry name" value="TRNA METHYLTRANSFERASE"/>
    <property type="match status" value="1"/>
</dbReference>
<keyword evidence="7" id="KW-0496">Mitochondrion</keyword>
<keyword evidence="8" id="KW-0539">Nucleus</keyword>
<protein>
    <submittedName>
        <fullName evidence="13">Protein CBG04590</fullName>
    </submittedName>
</protein>
<dbReference type="InterPro" id="IPR030382">
    <property type="entry name" value="MeTrfase_TRM5/TYW2"/>
</dbReference>
<dbReference type="PROSITE" id="PS51684">
    <property type="entry name" value="SAM_MT_TRM5_TYW2"/>
    <property type="match status" value="1"/>
</dbReference>
<dbReference type="Pfam" id="PF25133">
    <property type="entry name" value="TYW2_N_2"/>
    <property type="match status" value="1"/>
</dbReference>
<dbReference type="InterPro" id="IPR054708">
    <property type="entry name" value="MTPAP-like_central"/>
</dbReference>
<feature type="signal peptide" evidence="11">
    <location>
        <begin position="1"/>
        <end position="18"/>
    </location>
</feature>
<reference evidence="13 14" key="1">
    <citation type="journal article" date="2003" name="PLoS Biol.">
        <title>The genome sequence of Caenorhabditis briggsae: a platform for comparative genomics.</title>
        <authorList>
            <person name="Stein L.D."/>
            <person name="Bao Z."/>
            <person name="Blasiar D."/>
            <person name="Blumenthal T."/>
            <person name="Brent M.R."/>
            <person name="Chen N."/>
            <person name="Chinwalla A."/>
            <person name="Clarke L."/>
            <person name="Clee C."/>
            <person name="Coghlan A."/>
            <person name="Coulson A."/>
            <person name="D'Eustachio P."/>
            <person name="Fitch D.H."/>
            <person name="Fulton L.A."/>
            <person name="Fulton R.E."/>
            <person name="Griffiths-Jones S."/>
            <person name="Harris T.W."/>
            <person name="Hillier L.W."/>
            <person name="Kamath R."/>
            <person name="Kuwabara P.E."/>
            <person name="Mardis E.R."/>
            <person name="Marra M.A."/>
            <person name="Miner T.L."/>
            <person name="Minx P."/>
            <person name="Mullikin J.C."/>
            <person name="Plumb R.W."/>
            <person name="Rogers J."/>
            <person name="Schein J.E."/>
            <person name="Sohrmann M."/>
            <person name="Spieth J."/>
            <person name="Stajich J.E."/>
            <person name="Wei C."/>
            <person name="Willey D."/>
            <person name="Wilson R.K."/>
            <person name="Durbin R."/>
            <person name="Waterston R.H."/>
        </authorList>
    </citation>
    <scope>NUCLEOTIDE SEQUENCE [LARGE SCALE GENOMIC DNA]</scope>
    <source>
        <strain evidence="13 14">AF16</strain>
    </source>
</reference>
<keyword evidence="3" id="KW-0489">Methyltransferase</keyword>
<dbReference type="FunFam" id="3.30.300.110:FF:000001">
    <property type="entry name" value="tRNA (guanine(37)-N1)-methyltransferase"/>
    <property type="match status" value="1"/>
</dbReference>
<dbReference type="InterPro" id="IPR056744">
    <property type="entry name" value="TRM5/TYW2-like_N"/>
</dbReference>
<name>A8WY03_CAEBR</name>
<dbReference type="GO" id="GO:0008175">
    <property type="term" value="F:tRNA methyltransferase activity"/>
    <property type="evidence" value="ECO:0000318"/>
    <property type="project" value="GO_Central"/>
</dbReference>
<dbReference type="Gene3D" id="3.80.10.10">
    <property type="entry name" value="Ribonuclease Inhibitor"/>
    <property type="match status" value="1"/>
</dbReference>
<dbReference type="FunFam" id="3.40.50.150:FF:000423">
    <property type="entry name" value="tRNA (guanine(37)-N1)-methyltransferase"/>
    <property type="match status" value="1"/>
</dbReference>
<gene>
    <name evidence="13 15" type="ORF">CBG04590</name>
    <name evidence="13" type="ORF">CBG_04590</name>
</gene>
<evidence type="ECO:0000256" key="8">
    <source>
        <dbReference type="ARBA" id="ARBA00023242"/>
    </source>
</evidence>
<comment type="similarity">
    <text evidence="1">Belongs to the class I-like SAM-binding methyltransferase superfamily. TRM5/TYW2 family.</text>
</comment>
<evidence type="ECO:0000313" key="14">
    <source>
        <dbReference type="Proteomes" id="UP000008549"/>
    </source>
</evidence>
<dbReference type="AlphaFoldDB" id="A8WY03"/>
<dbReference type="InParanoid" id="A8WY03"/>
<dbReference type="GO" id="GO:0005737">
    <property type="term" value="C:cytoplasm"/>
    <property type="evidence" value="ECO:0000318"/>
    <property type="project" value="GO_Central"/>
</dbReference>
<evidence type="ECO:0000256" key="10">
    <source>
        <dbReference type="ARBA" id="ARBA00047783"/>
    </source>
</evidence>
<dbReference type="KEGG" id="cbr:CBG_04590"/>
<dbReference type="InterPro" id="IPR032675">
    <property type="entry name" value="LRR_dom_sf"/>
</dbReference>
<evidence type="ECO:0000259" key="12">
    <source>
        <dbReference type="PROSITE" id="PS51684"/>
    </source>
</evidence>
<keyword evidence="14" id="KW-1185">Reference proteome</keyword>
<comment type="catalytic activity">
    <reaction evidence="10">
        <text>guanosine(37) in tRNA + S-adenosyl-L-methionine = N(1)-methylguanosine(37) in tRNA + S-adenosyl-L-homocysteine + H(+)</text>
        <dbReference type="Rhea" id="RHEA:36899"/>
        <dbReference type="Rhea" id="RHEA-COMP:10145"/>
        <dbReference type="Rhea" id="RHEA-COMP:10147"/>
        <dbReference type="ChEBI" id="CHEBI:15378"/>
        <dbReference type="ChEBI" id="CHEBI:57856"/>
        <dbReference type="ChEBI" id="CHEBI:59789"/>
        <dbReference type="ChEBI" id="CHEBI:73542"/>
        <dbReference type="ChEBI" id="CHEBI:74269"/>
        <dbReference type="EC" id="2.1.1.228"/>
    </reaction>
</comment>
<dbReference type="GO" id="GO:0005759">
    <property type="term" value="C:mitochondrial matrix"/>
    <property type="evidence" value="ECO:0000318"/>
    <property type="project" value="GO_Central"/>
</dbReference>
<dbReference type="SUPFAM" id="SSF53335">
    <property type="entry name" value="S-adenosyl-L-methionine-dependent methyltransferases"/>
    <property type="match status" value="1"/>
</dbReference>
<dbReference type="EMBL" id="HE601135">
    <property type="protein sequence ID" value="CAP25263.1"/>
    <property type="molecule type" value="Genomic_DNA"/>
</dbReference>
<feature type="non-terminal residue" evidence="13">
    <location>
        <position position="1"/>
    </location>
</feature>
<dbReference type="GO" id="GO:0002939">
    <property type="term" value="P:tRNA N1-guanine methylation"/>
    <property type="evidence" value="ECO:0000318"/>
    <property type="project" value="GO_Central"/>
</dbReference>
<dbReference type="eggNOG" id="KOG2078">
    <property type="taxonomic scope" value="Eukaryota"/>
</dbReference>
<evidence type="ECO:0000256" key="9">
    <source>
        <dbReference type="ARBA" id="ARBA00045951"/>
    </source>
</evidence>
<dbReference type="SUPFAM" id="SSF81301">
    <property type="entry name" value="Nucleotidyltransferase"/>
    <property type="match status" value="1"/>
</dbReference>
<dbReference type="InterPro" id="IPR029063">
    <property type="entry name" value="SAM-dependent_MTases_sf"/>
</dbReference>
<dbReference type="CTD" id="8579801"/>
<dbReference type="Gene3D" id="3.40.50.150">
    <property type="entry name" value="Vaccinia Virus protein VP39"/>
    <property type="match status" value="1"/>
</dbReference>
<dbReference type="WormBase" id="CBG04590">
    <property type="protein sequence ID" value="CBP48811"/>
    <property type="gene ID" value="WBGene00027232"/>
</dbReference>
<dbReference type="HOGENOM" id="CLU_276901_0_0_1"/>
<keyword evidence="11" id="KW-0732">Signal</keyword>
<organism evidence="13 14">
    <name type="scientific">Caenorhabditis briggsae</name>
    <dbReference type="NCBI Taxonomy" id="6238"/>
    <lineage>
        <taxon>Eukaryota</taxon>
        <taxon>Metazoa</taxon>
        <taxon>Ecdysozoa</taxon>
        <taxon>Nematoda</taxon>
        <taxon>Chromadorea</taxon>
        <taxon>Rhabditida</taxon>
        <taxon>Rhabditina</taxon>
        <taxon>Rhabditomorpha</taxon>
        <taxon>Rhabditoidea</taxon>
        <taxon>Rhabditidae</taxon>
        <taxon>Peloderinae</taxon>
        <taxon>Caenorhabditis</taxon>
    </lineage>
</organism>
<evidence type="ECO:0000256" key="4">
    <source>
        <dbReference type="ARBA" id="ARBA00022679"/>
    </source>
</evidence>
<dbReference type="Proteomes" id="UP000008549">
    <property type="component" value="Unassembled WGS sequence"/>
</dbReference>
<dbReference type="RefSeq" id="XP_002637804.1">
    <property type="nucleotide sequence ID" value="XM_002637758.1"/>
</dbReference>
<keyword evidence="6" id="KW-0819">tRNA processing</keyword>
<dbReference type="HAMAP" id="MF_03152">
    <property type="entry name" value="TRM5"/>
    <property type="match status" value="1"/>
</dbReference>
<dbReference type="eggNOG" id="KOG3864">
    <property type="taxonomic scope" value="Eukaryota"/>
</dbReference>
<dbReference type="GO" id="GO:0070901">
    <property type="term" value="P:mitochondrial tRNA methylation"/>
    <property type="evidence" value="ECO:0000318"/>
    <property type="project" value="GO_Central"/>
</dbReference>